<keyword evidence="6" id="KW-0443">Lipid metabolism</keyword>
<keyword evidence="2" id="KW-0444">Lipid biosynthesis</keyword>
<dbReference type="PANTHER" id="PTHR30309:SF1">
    <property type="entry name" value="GLYCEROL-3-PHOSPHATE ACYLTRANSFERASE 1"/>
    <property type="match status" value="1"/>
</dbReference>
<keyword evidence="9" id="KW-1208">Phospholipid metabolism</keyword>
<evidence type="ECO:0000256" key="1">
    <source>
        <dbReference type="ARBA" id="ARBA00022475"/>
    </source>
</evidence>
<evidence type="ECO:0000256" key="6">
    <source>
        <dbReference type="ARBA" id="ARBA00023098"/>
    </source>
</evidence>
<keyword evidence="7 10" id="KW-0472">Membrane</keyword>
<dbReference type="PANTHER" id="PTHR30309">
    <property type="entry name" value="INNER MEMBRANE PROTEIN YGIH"/>
    <property type="match status" value="1"/>
</dbReference>
<keyword evidence="8" id="KW-0594">Phospholipid biosynthesis</keyword>
<keyword evidence="3" id="KW-0808">Transferase</keyword>
<keyword evidence="12" id="KW-1185">Reference proteome</keyword>
<evidence type="ECO:0000256" key="5">
    <source>
        <dbReference type="ARBA" id="ARBA00022989"/>
    </source>
</evidence>
<evidence type="ECO:0000256" key="4">
    <source>
        <dbReference type="ARBA" id="ARBA00022692"/>
    </source>
</evidence>
<dbReference type="Pfam" id="PF02660">
    <property type="entry name" value="G3P_acyltransf"/>
    <property type="match status" value="1"/>
</dbReference>
<dbReference type="EMBL" id="JANIPJ010000002">
    <property type="protein sequence ID" value="MCR2802723.1"/>
    <property type="molecule type" value="Genomic_DNA"/>
</dbReference>
<evidence type="ECO:0000256" key="9">
    <source>
        <dbReference type="ARBA" id="ARBA00023264"/>
    </source>
</evidence>
<feature type="transmembrane region" description="Helical" evidence="10">
    <location>
        <begin position="110"/>
        <end position="138"/>
    </location>
</feature>
<protein>
    <submittedName>
        <fullName evidence="11">Glycerol-3-phosphate acyltransferase</fullName>
    </submittedName>
</protein>
<evidence type="ECO:0000256" key="8">
    <source>
        <dbReference type="ARBA" id="ARBA00023209"/>
    </source>
</evidence>
<organism evidence="11 12">
    <name type="scientific">Paenibacillus soyae</name>
    <dbReference type="NCBI Taxonomy" id="2969249"/>
    <lineage>
        <taxon>Bacteria</taxon>
        <taxon>Bacillati</taxon>
        <taxon>Bacillota</taxon>
        <taxon>Bacilli</taxon>
        <taxon>Bacillales</taxon>
        <taxon>Paenibacillaceae</taxon>
        <taxon>Paenibacillus</taxon>
    </lineage>
</organism>
<dbReference type="RefSeq" id="WP_257442426.1">
    <property type="nucleotide sequence ID" value="NZ_JANIPJ010000002.1"/>
</dbReference>
<evidence type="ECO:0000256" key="3">
    <source>
        <dbReference type="ARBA" id="ARBA00022679"/>
    </source>
</evidence>
<keyword evidence="4 10" id="KW-0812">Transmembrane</keyword>
<dbReference type="InterPro" id="IPR003811">
    <property type="entry name" value="G3P_acylTferase_PlsY"/>
</dbReference>
<dbReference type="SMART" id="SM01207">
    <property type="entry name" value="G3P_acyltransf"/>
    <property type="match status" value="1"/>
</dbReference>
<keyword evidence="5 10" id="KW-1133">Transmembrane helix</keyword>
<feature type="transmembrane region" description="Helical" evidence="10">
    <location>
        <begin position="78"/>
        <end position="98"/>
    </location>
</feature>
<dbReference type="GO" id="GO:0005886">
    <property type="term" value="C:plasma membrane"/>
    <property type="evidence" value="ECO:0007669"/>
    <property type="project" value="InterPro"/>
</dbReference>
<sequence>MIAAWILFAFLCGSLMFSYWLGLLANRDITEVGDGNPGAMNLWRSSGYKYGVAGIALDFSKGFIPILWFVAESNAAEGYPIILPAAAALLGHAFSPFMKGRGGKAIAVTFGVWSAMMFAAALAYAVILAALMALHRLLRRGHRTTPASDGLQVVTGMLLLNLFMTLVGYRLEWIALGIFNLVLLAFTHRKLWSDRYGRTKHKHRGL</sequence>
<evidence type="ECO:0000256" key="10">
    <source>
        <dbReference type="SAM" id="Phobius"/>
    </source>
</evidence>
<feature type="transmembrane region" description="Helical" evidence="10">
    <location>
        <begin position="173"/>
        <end position="192"/>
    </location>
</feature>
<dbReference type="AlphaFoldDB" id="A0A9X2MJ24"/>
<dbReference type="GO" id="GO:0008654">
    <property type="term" value="P:phospholipid biosynthetic process"/>
    <property type="evidence" value="ECO:0007669"/>
    <property type="project" value="UniProtKB-KW"/>
</dbReference>
<evidence type="ECO:0000256" key="2">
    <source>
        <dbReference type="ARBA" id="ARBA00022516"/>
    </source>
</evidence>
<evidence type="ECO:0000313" key="12">
    <source>
        <dbReference type="Proteomes" id="UP001141950"/>
    </source>
</evidence>
<accession>A0A9X2MJ24</accession>
<dbReference type="Proteomes" id="UP001141950">
    <property type="component" value="Unassembled WGS sequence"/>
</dbReference>
<gene>
    <name evidence="11" type="ORF">NQZ67_02400</name>
</gene>
<evidence type="ECO:0000313" key="11">
    <source>
        <dbReference type="EMBL" id="MCR2802723.1"/>
    </source>
</evidence>
<name>A0A9X2MJ24_9BACL</name>
<reference evidence="11" key="1">
    <citation type="submission" date="2022-08" db="EMBL/GenBank/DDBJ databases">
        <title>The genomic sequence of strain Paenibacillus sp. SCIV0701.</title>
        <authorList>
            <person name="Zhao H."/>
        </authorList>
    </citation>
    <scope>NUCLEOTIDE SEQUENCE</scope>
    <source>
        <strain evidence="11">SCIV0701</strain>
    </source>
</reference>
<proteinExistence type="predicted"/>
<evidence type="ECO:0000256" key="7">
    <source>
        <dbReference type="ARBA" id="ARBA00023136"/>
    </source>
</evidence>
<dbReference type="GO" id="GO:0043772">
    <property type="term" value="F:acyl-phosphate glycerol-3-phosphate acyltransferase activity"/>
    <property type="evidence" value="ECO:0007669"/>
    <property type="project" value="InterPro"/>
</dbReference>
<keyword evidence="11" id="KW-0012">Acyltransferase</keyword>
<keyword evidence="1" id="KW-1003">Cell membrane</keyword>
<feature type="transmembrane region" description="Helical" evidence="10">
    <location>
        <begin position="51"/>
        <end position="71"/>
    </location>
</feature>
<comment type="caution">
    <text evidence="11">The sequence shown here is derived from an EMBL/GenBank/DDBJ whole genome shotgun (WGS) entry which is preliminary data.</text>
</comment>